<proteinExistence type="predicted"/>
<evidence type="ECO:0000256" key="1">
    <source>
        <dbReference type="SAM" id="MobiDB-lite"/>
    </source>
</evidence>
<evidence type="ECO:0000313" key="2">
    <source>
        <dbReference type="EMBL" id="PIL36689.1"/>
    </source>
</evidence>
<protein>
    <submittedName>
        <fullName evidence="2">Uncharacterized protein</fullName>
    </submittedName>
</protein>
<keyword evidence="3" id="KW-1185">Reference proteome</keyword>
<feature type="compositionally biased region" description="Basic residues" evidence="1">
    <location>
        <begin position="72"/>
        <end position="85"/>
    </location>
</feature>
<reference evidence="2 3" key="1">
    <citation type="journal article" date="2015" name="Sci. Rep.">
        <title>Chromosome-level genome map provides insights into diverse defense mechanisms in the medicinal fungus Ganoderma sinense.</title>
        <authorList>
            <person name="Zhu Y."/>
            <person name="Xu J."/>
            <person name="Sun C."/>
            <person name="Zhou S."/>
            <person name="Xu H."/>
            <person name="Nelson D.R."/>
            <person name="Qian J."/>
            <person name="Song J."/>
            <person name="Luo H."/>
            <person name="Xiang L."/>
            <person name="Li Y."/>
            <person name="Xu Z."/>
            <person name="Ji A."/>
            <person name="Wang L."/>
            <person name="Lu S."/>
            <person name="Hayward A."/>
            <person name="Sun W."/>
            <person name="Li X."/>
            <person name="Schwartz D.C."/>
            <person name="Wang Y."/>
            <person name="Chen S."/>
        </authorList>
    </citation>
    <scope>NUCLEOTIDE SEQUENCE [LARGE SCALE GENOMIC DNA]</scope>
    <source>
        <strain evidence="2 3">ZZ0214-1</strain>
    </source>
</reference>
<gene>
    <name evidence="2" type="ORF">GSI_00378</name>
</gene>
<feature type="region of interest" description="Disordered" evidence="1">
    <location>
        <begin position="67"/>
        <end position="100"/>
    </location>
</feature>
<name>A0A2G8SSE3_9APHY</name>
<evidence type="ECO:0000313" key="3">
    <source>
        <dbReference type="Proteomes" id="UP000230002"/>
    </source>
</evidence>
<dbReference type="EMBL" id="AYKW01000001">
    <property type="protein sequence ID" value="PIL36689.1"/>
    <property type="molecule type" value="Genomic_DNA"/>
</dbReference>
<dbReference type="Proteomes" id="UP000230002">
    <property type="component" value="Unassembled WGS sequence"/>
</dbReference>
<comment type="caution">
    <text evidence="2">The sequence shown here is derived from an EMBL/GenBank/DDBJ whole genome shotgun (WGS) entry which is preliminary data.</text>
</comment>
<sequence length="100" mass="11668">MRRIRKAAKMRRAENEWVQGCLERRNAQFIIKIRAPGQTRWWQRESLSNMVGSWAYRWDRESKMRGREAVKPKTKAFPRTGRHKVSGAVGAGGSSLPRTR</sequence>
<dbReference type="AlphaFoldDB" id="A0A2G8SSE3"/>
<organism evidence="2 3">
    <name type="scientific">Ganoderma sinense ZZ0214-1</name>
    <dbReference type="NCBI Taxonomy" id="1077348"/>
    <lineage>
        <taxon>Eukaryota</taxon>
        <taxon>Fungi</taxon>
        <taxon>Dikarya</taxon>
        <taxon>Basidiomycota</taxon>
        <taxon>Agaricomycotina</taxon>
        <taxon>Agaricomycetes</taxon>
        <taxon>Polyporales</taxon>
        <taxon>Polyporaceae</taxon>
        <taxon>Ganoderma</taxon>
    </lineage>
</organism>
<accession>A0A2G8SSE3</accession>